<dbReference type="Proteomes" id="UP000593846">
    <property type="component" value="Chromosome"/>
</dbReference>
<proteinExistence type="predicted"/>
<dbReference type="InterPro" id="IPR010350">
    <property type="entry name" value="Aim32/Apd1-like_bac"/>
</dbReference>
<dbReference type="InterPro" id="IPR036249">
    <property type="entry name" value="Thioredoxin-like_sf"/>
</dbReference>
<dbReference type="CDD" id="cd03062">
    <property type="entry name" value="TRX_Fd_Sucrase"/>
    <property type="match status" value="1"/>
</dbReference>
<protein>
    <submittedName>
        <fullName evidence="1">Sucrase ferredoxin</fullName>
    </submittedName>
</protein>
<dbReference type="SUPFAM" id="SSF52833">
    <property type="entry name" value="Thioredoxin-like"/>
    <property type="match status" value="1"/>
</dbReference>
<gene>
    <name evidence="1" type="ORF">IM676_15025</name>
</gene>
<evidence type="ECO:0000313" key="1">
    <source>
        <dbReference type="EMBL" id="QOV22002.1"/>
    </source>
</evidence>
<dbReference type="Pfam" id="PF06999">
    <property type="entry name" value="Suc_Fer-like"/>
    <property type="match status" value="1"/>
</dbReference>
<dbReference type="KEGG" id="aee:IM676_15025"/>
<dbReference type="AlphaFoldDB" id="A0A7S6REJ9"/>
<dbReference type="Gene3D" id="3.40.30.10">
    <property type="entry name" value="Glutaredoxin"/>
    <property type="match status" value="1"/>
</dbReference>
<dbReference type="PIRSF" id="PIRSF035042">
    <property type="entry name" value="UCP035042_thirdx"/>
    <property type="match status" value="1"/>
</dbReference>
<dbReference type="EMBL" id="CP063311">
    <property type="protein sequence ID" value="QOV22002.1"/>
    <property type="molecule type" value="Genomic_DNA"/>
</dbReference>
<dbReference type="InterPro" id="IPR009737">
    <property type="entry name" value="Aim32/Apd1-like"/>
</dbReference>
<accession>A0A7S6REJ9</accession>
<name>A0A7S6REJ9_9CYAN</name>
<keyword evidence="2" id="KW-1185">Reference proteome</keyword>
<dbReference type="RefSeq" id="WP_200987642.1">
    <property type="nucleotide sequence ID" value="NZ_CP063311.1"/>
</dbReference>
<organism evidence="1 2">
    <name type="scientific">Anabaenopsis elenkinii CCIBt3563</name>
    <dbReference type="NCBI Taxonomy" id="2779889"/>
    <lineage>
        <taxon>Bacteria</taxon>
        <taxon>Bacillati</taxon>
        <taxon>Cyanobacteriota</taxon>
        <taxon>Cyanophyceae</taxon>
        <taxon>Nostocales</taxon>
        <taxon>Nodulariaceae</taxon>
        <taxon>Anabaenopsis</taxon>
    </lineage>
</organism>
<reference evidence="2" key="1">
    <citation type="submission" date="2020-10" db="EMBL/GenBank/DDBJ databases">
        <title>Genome-based taxonomic classification of the species Anabaenopsis elenkinii.</title>
        <authorList>
            <person name="Delbaje E."/>
            <person name="Andreote A.P.D."/>
            <person name="Pellegrinetti T.A."/>
            <person name="Cruz R.B."/>
            <person name="Branco L.H.Z."/>
            <person name="Fiore M.F."/>
        </authorList>
    </citation>
    <scope>NUCLEOTIDE SEQUENCE [LARGE SCALE GENOMIC DNA]</scope>
    <source>
        <strain evidence="2">CCIBt3563</strain>
    </source>
</reference>
<evidence type="ECO:0000313" key="2">
    <source>
        <dbReference type="Proteomes" id="UP000593846"/>
    </source>
</evidence>
<sequence length="325" mass="37603">MNTFFCSDHAREVGEDIIGSATNYKTYILVECPQPWTYEAFQSKWVPNNLQVLVEEVRRARLPVRFLLIANNYSHKVDYTTLLIYQKQEGMSRGYKKYEFKLSHIEQVAGVVKEYLWGKIPDHEIDTGMTRDILVCTHGSHDQCCARYGSPFYFHARGTITDLQLDHVRIWKSSHFGGHRFAPTAIDLPDGRYYGVLNQESLRSILTRTGDIECLRKVYRGWGILPTPVQILERELMLYHGWDWFNYQVAGKIIQQSLDNNTILAELSFEDSRGSLFIYEAKLVKDKTRTLEIKGSCNAKENSVFVKYGVDSMRILCNKVPTFSN</sequence>